<feature type="region of interest" description="Disordered" evidence="1">
    <location>
        <begin position="1"/>
        <end position="59"/>
    </location>
</feature>
<comment type="caution">
    <text evidence="2">The sequence shown here is derived from an EMBL/GenBank/DDBJ whole genome shotgun (WGS) entry which is preliminary data.</text>
</comment>
<name>A0A0C2VQM7_9BACL</name>
<sequence>MTNNKHDISKHDQPANGSMAPDLEEMEQLGRQMEKLRTNEELKDQDRQPGTEQYVEEEK</sequence>
<accession>A0A0C2VQM7</accession>
<dbReference type="RefSeq" id="WP_041088139.1">
    <property type="nucleotide sequence ID" value="NZ_JXRP01000016.1"/>
</dbReference>
<reference evidence="2 3" key="1">
    <citation type="submission" date="2015-01" db="EMBL/GenBank/DDBJ databases">
        <title>Genome sequencing of Jeotgalibacillus soli.</title>
        <authorList>
            <person name="Goh K.M."/>
            <person name="Chan K.-G."/>
            <person name="Yaakop A.S."/>
            <person name="Ee R."/>
            <person name="Gan H.M."/>
            <person name="Chan C.S."/>
        </authorList>
    </citation>
    <scope>NUCLEOTIDE SEQUENCE [LARGE SCALE GENOMIC DNA]</scope>
    <source>
        <strain evidence="2 3">P9</strain>
    </source>
</reference>
<evidence type="ECO:0008006" key="4">
    <source>
        <dbReference type="Google" id="ProtNLM"/>
    </source>
</evidence>
<keyword evidence="3" id="KW-1185">Reference proteome</keyword>
<evidence type="ECO:0000313" key="2">
    <source>
        <dbReference type="EMBL" id="KIL46751.1"/>
    </source>
</evidence>
<feature type="compositionally biased region" description="Basic and acidic residues" evidence="1">
    <location>
        <begin position="32"/>
        <end position="49"/>
    </location>
</feature>
<dbReference type="Proteomes" id="UP000031938">
    <property type="component" value="Unassembled WGS sequence"/>
</dbReference>
<protein>
    <recommendedName>
        <fullName evidence="4">Multidrug ABC transporter ATPase</fullName>
    </recommendedName>
</protein>
<dbReference type="PATRIC" id="fig|889306.3.peg.1884"/>
<proteinExistence type="predicted"/>
<dbReference type="AlphaFoldDB" id="A0A0C2VQM7"/>
<evidence type="ECO:0000313" key="3">
    <source>
        <dbReference type="Proteomes" id="UP000031938"/>
    </source>
</evidence>
<organism evidence="2 3">
    <name type="scientific">Jeotgalibacillus soli</name>
    <dbReference type="NCBI Taxonomy" id="889306"/>
    <lineage>
        <taxon>Bacteria</taxon>
        <taxon>Bacillati</taxon>
        <taxon>Bacillota</taxon>
        <taxon>Bacilli</taxon>
        <taxon>Bacillales</taxon>
        <taxon>Caryophanaceae</taxon>
        <taxon>Jeotgalibacillus</taxon>
    </lineage>
</organism>
<dbReference type="OrthoDB" id="2454928at2"/>
<evidence type="ECO:0000256" key="1">
    <source>
        <dbReference type="SAM" id="MobiDB-lite"/>
    </source>
</evidence>
<dbReference type="STRING" id="889306.KP78_18690"/>
<dbReference type="EMBL" id="JXRP01000016">
    <property type="protein sequence ID" value="KIL46751.1"/>
    <property type="molecule type" value="Genomic_DNA"/>
</dbReference>
<feature type="compositionally biased region" description="Basic and acidic residues" evidence="1">
    <location>
        <begin position="1"/>
        <end position="13"/>
    </location>
</feature>
<gene>
    <name evidence="2" type="ORF">KP78_18690</name>
</gene>